<dbReference type="InterPro" id="IPR050366">
    <property type="entry name" value="BP-dependent_transpt_permease"/>
</dbReference>
<dbReference type="AlphaFoldDB" id="A0A927BBM3"/>
<comment type="similarity">
    <text evidence="7">Belongs to the binding-protein-dependent transport system permease family.</text>
</comment>
<sequence length="325" mass="33745">MANVTISSLSGPQKLALGWLSALVVAAIVAPYLPLPYPPAVPDLTQITQPPSGAAKHWLGTDPQGRDVLSNLLFGARTAVLLTLPAAVLAAGLGALAGGAAGFWGNSGRPALRYWLLGLTAGGWLLAGPPPTAGWVAALATLGGALVLATRRARPGWPFPLDSLVQGTATALDTVPRLVLVVALAAVAGEVSLLGLVTLFTLTSWPHPARLVQAQMLRVRALPFVEAARAAGMTEGRVWLYHALPHAVQPLRTVLPLSMAGLLSLESTLSFLGIGLPPDVASWGRSLAAVRYAPAAWWVFVFPAACLAITLMSLSSLTKQQANSR</sequence>
<dbReference type="GO" id="GO:0005886">
    <property type="term" value="C:plasma membrane"/>
    <property type="evidence" value="ECO:0007669"/>
    <property type="project" value="UniProtKB-SubCell"/>
</dbReference>
<evidence type="ECO:0000313" key="9">
    <source>
        <dbReference type="EMBL" id="MBD2767117.1"/>
    </source>
</evidence>
<reference evidence="9" key="1">
    <citation type="submission" date="2020-09" db="EMBL/GenBank/DDBJ databases">
        <authorList>
            <person name="Kim M.K."/>
        </authorList>
    </citation>
    <scope>NUCLEOTIDE SEQUENCE</scope>
    <source>
        <strain evidence="9">BT664</strain>
    </source>
</reference>
<feature type="transmembrane region" description="Helical" evidence="7">
    <location>
        <begin position="79"/>
        <end position="104"/>
    </location>
</feature>
<dbReference type="PROSITE" id="PS50928">
    <property type="entry name" value="ABC_TM1"/>
    <property type="match status" value="1"/>
</dbReference>
<name>A0A927BBM3_9BACT</name>
<evidence type="ECO:0000313" key="10">
    <source>
        <dbReference type="Proteomes" id="UP000612233"/>
    </source>
</evidence>
<gene>
    <name evidence="9" type="ORF">IC235_04305</name>
</gene>
<dbReference type="InterPro" id="IPR000515">
    <property type="entry name" value="MetI-like"/>
</dbReference>
<evidence type="ECO:0000256" key="2">
    <source>
        <dbReference type="ARBA" id="ARBA00022448"/>
    </source>
</evidence>
<proteinExistence type="inferred from homology"/>
<dbReference type="Gene3D" id="1.10.3720.10">
    <property type="entry name" value="MetI-like"/>
    <property type="match status" value="1"/>
</dbReference>
<feature type="transmembrane region" description="Helical" evidence="7">
    <location>
        <begin position="295"/>
        <end position="317"/>
    </location>
</feature>
<comment type="subcellular location">
    <subcellularLocation>
        <location evidence="1 7">Cell membrane</location>
        <topology evidence="1 7">Multi-pass membrane protein</topology>
    </subcellularLocation>
</comment>
<evidence type="ECO:0000256" key="6">
    <source>
        <dbReference type="ARBA" id="ARBA00023136"/>
    </source>
</evidence>
<feature type="transmembrane region" description="Helical" evidence="7">
    <location>
        <begin position="133"/>
        <end position="150"/>
    </location>
</feature>
<comment type="caution">
    <text evidence="9">The sequence shown here is derived from an EMBL/GenBank/DDBJ whole genome shotgun (WGS) entry which is preliminary data.</text>
</comment>
<accession>A0A927BBM3</accession>
<dbReference type="SUPFAM" id="SSF161098">
    <property type="entry name" value="MetI-like"/>
    <property type="match status" value="1"/>
</dbReference>
<protein>
    <submittedName>
        <fullName evidence="9">ABC transporter permease</fullName>
    </submittedName>
</protein>
<dbReference type="CDD" id="cd06261">
    <property type="entry name" value="TM_PBP2"/>
    <property type="match status" value="1"/>
</dbReference>
<dbReference type="GO" id="GO:0055085">
    <property type="term" value="P:transmembrane transport"/>
    <property type="evidence" value="ECO:0007669"/>
    <property type="project" value="InterPro"/>
</dbReference>
<keyword evidence="5 7" id="KW-1133">Transmembrane helix</keyword>
<organism evidence="9 10">
    <name type="scientific">Hymenobacter montanus</name>
    <dbReference type="NCBI Taxonomy" id="2771359"/>
    <lineage>
        <taxon>Bacteria</taxon>
        <taxon>Pseudomonadati</taxon>
        <taxon>Bacteroidota</taxon>
        <taxon>Cytophagia</taxon>
        <taxon>Cytophagales</taxon>
        <taxon>Hymenobacteraceae</taxon>
        <taxon>Hymenobacter</taxon>
    </lineage>
</organism>
<dbReference type="Pfam" id="PF00528">
    <property type="entry name" value="BPD_transp_1"/>
    <property type="match status" value="1"/>
</dbReference>
<keyword evidence="3" id="KW-1003">Cell membrane</keyword>
<feature type="transmembrane region" description="Helical" evidence="7">
    <location>
        <begin position="15"/>
        <end position="33"/>
    </location>
</feature>
<dbReference type="EMBL" id="JACXAD010000003">
    <property type="protein sequence ID" value="MBD2767117.1"/>
    <property type="molecule type" value="Genomic_DNA"/>
</dbReference>
<evidence type="ECO:0000256" key="4">
    <source>
        <dbReference type="ARBA" id="ARBA00022692"/>
    </source>
</evidence>
<dbReference type="InterPro" id="IPR035906">
    <property type="entry name" value="MetI-like_sf"/>
</dbReference>
<dbReference type="PANTHER" id="PTHR43386:SF1">
    <property type="entry name" value="D,D-DIPEPTIDE TRANSPORT SYSTEM PERMEASE PROTEIN DDPC-RELATED"/>
    <property type="match status" value="1"/>
</dbReference>
<dbReference type="Proteomes" id="UP000612233">
    <property type="component" value="Unassembled WGS sequence"/>
</dbReference>
<evidence type="ECO:0000256" key="1">
    <source>
        <dbReference type="ARBA" id="ARBA00004651"/>
    </source>
</evidence>
<keyword evidence="2 7" id="KW-0813">Transport</keyword>
<keyword evidence="10" id="KW-1185">Reference proteome</keyword>
<evidence type="ECO:0000256" key="3">
    <source>
        <dbReference type="ARBA" id="ARBA00022475"/>
    </source>
</evidence>
<evidence type="ECO:0000259" key="8">
    <source>
        <dbReference type="PROSITE" id="PS50928"/>
    </source>
</evidence>
<feature type="domain" description="ABC transmembrane type-1" evidence="8">
    <location>
        <begin position="127"/>
        <end position="318"/>
    </location>
</feature>
<dbReference type="PANTHER" id="PTHR43386">
    <property type="entry name" value="OLIGOPEPTIDE TRANSPORT SYSTEM PERMEASE PROTEIN APPC"/>
    <property type="match status" value="1"/>
</dbReference>
<feature type="transmembrane region" description="Helical" evidence="7">
    <location>
        <begin position="111"/>
        <end position="127"/>
    </location>
</feature>
<feature type="transmembrane region" description="Helical" evidence="7">
    <location>
        <begin position="178"/>
        <end position="202"/>
    </location>
</feature>
<dbReference type="RefSeq" id="WP_191003939.1">
    <property type="nucleotide sequence ID" value="NZ_JACXAD010000003.1"/>
</dbReference>
<evidence type="ECO:0000256" key="7">
    <source>
        <dbReference type="RuleBase" id="RU363032"/>
    </source>
</evidence>
<evidence type="ECO:0000256" key="5">
    <source>
        <dbReference type="ARBA" id="ARBA00022989"/>
    </source>
</evidence>
<keyword evidence="4 7" id="KW-0812">Transmembrane</keyword>
<keyword evidence="6 7" id="KW-0472">Membrane</keyword>